<dbReference type="OrthoDB" id="9766228at2"/>
<comment type="caution">
    <text evidence="4">The sequence shown here is derived from an EMBL/GenBank/DDBJ whole genome shotgun (WGS) entry which is preliminary data.</text>
</comment>
<name>A0A369BMM3_9FIRM</name>
<reference evidence="4 5" key="1">
    <citation type="submission" date="2018-07" db="EMBL/GenBank/DDBJ databases">
        <title>Genomic Encyclopedia of Type Strains, Phase IV (KMG-IV): sequencing the most valuable type-strain genomes for metagenomic binning, comparative biology and taxonomic classification.</title>
        <authorList>
            <person name="Goeker M."/>
        </authorList>
    </citation>
    <scope>NUCLEOTIDE SEQUENCE [LARGE SCALE GENOMIC DNA]</scope>
    <source>
        <strain evidence="4 5">DSM 27016</strain>
    </source>
</reference>
<gene>
    <name evidence="4" type="ORF">DFR58_101136</name>
</gene>
<proteinExistence type="predicted"/>
<dbReference type="AlphaFoldDB" id="A0A369BMM3"/>
<accession>A0A369BMM3</accession>
<sequence length="490" mass="54664">MKMGKIGNIMRSINKRSLKYGSLSIVLIAAAVAVAIIVNLLVTAIQDRGIINMKFDLTSSRLYSIGDTTKEILQQLDKDVEIYGLFDIGEINSNLSLKQIKEVLSQYEKYGHVQVKYLDPDKEPGLINEIDPTGLKDIRKGDFVVKSGSKVRKLLANEIYRTEYDYQTGQATGASFIGEQGFTGAIKYVASDKTPVVYFTQGHEEGQVESNYTLLKTQLESNNYEVKSINLMIEEKVPEDAEILIVASPKIDISVQEKNKLKDYLKNGGKAVLLFDSLESNPKFPQFEDLLAEYNIGLNYDKVKETDPQRYYPGDPSAVVLDVPASNVIQREYQLLLAGSRSIKVLKNQKDYITVTSLMKTSAKAVGEQIDKSVGPDNQGPLDLGVAVEHNGGTKQSKLLVMGNGLFISDAARQQYGQYFDYGNNFFTMSLSWMMDKKNEVVIEAKSLDTERLNMTSAAQANTVALLTVIVFPLLILGFGIFVWIRRRHL</sequence>
<dbReference type="Pfam" id="PF09822">
    <property type="entry name" value="ABC_transp_aux"/>
    <property type="match status" value="1"/>
</dbReference>
<feature type="transmembrane region" description="Helical" evidence="1">
    <location>
        <begin position="20"/>
        <end position="42"/>
    </location>
</feature>
<keyword evidence="1" id="KW-1133">Transmembrane helix</keyword>
<dbReference type="Pfam" id="PF23357">
    <property type="entry name" value="DUF7088"/>
    <property type="match status" value="1"/>
</dbReference>
<keyword evidence="5" id="KW-1185">Reference proteome</keyword>
<feature type="domain" description="ABC-type uncharacterised transport system" evidence="2">
    <location>
        <begin position="195"/>
        <end position="426"/>
    </location>
</feature>
<keyword evidence="1" id="KW-0472">Membrane</keyword>
<keyword evidence="1" id="KW-0812">Transmembrane</keyword>
<protein>
    <submittedName>
        <fullName evidence="4">ABC-type uncharacterized transport system involved in gliding motility auxiliary subunit</fullName>
    </submittedName>
</protein>
<evidence type="ECO:0000259" key="2">
    <source>
        <dbReference type="Pfam" id="PF09822"/>
    </source>
</evidence>
<feature type="domain" description="DUF7088" evidence="3">
    <location>
        <begin position="60"/>
        <end position="125"/>
    </location>
</feature>
<evidence type="ECO:0000313" key="5">
    <source>
        <dbReference type="Proteomes" id="UP000253034"/>
    </source>
</evidence>
<dbReference type="InterPro" id="IPR019196">
    <property type="entry name" value="ABC_transp_unknown"/>
</dbReference>
<evidence type="ECO:0000259" key="3">
    <source>
        <dbReference type="Pfam" id="PF23357"/>
    </source>
</evidence>
<evidence type="ECO:0000313" key="4">
    <source>
        <dbReference type="EMBL" id="RCX20934.1"/>
    </source>
</evidence>
<evidence type="ECO:0000256" key="1">
    <source>
        <dbReference type="SAM" id="Phobius"/>
    </source>
</evidence>
<feature type="transmembrane region" description="Helical" evidence="1">
    <location>
        <begin position="464"/>
        <end position="485"/>
    </location>
</feature>
<dbReference type="Proteomes" id="UP000253034">
    <property type="component" value="Unassembled WGS sequence"/>
</dbReference>
<dbReference type="EMBL" id="QPJT01000001">
    <property type="protein sequence ID" value="RCX20934.1"/>
    <property type="molecule type" value="Genomic_DNA"/>
</dbReference>
<dbReference type="InterPro" id="IPR055396">
    <property type="entry name" value="DUF7088"/>
</dbReference>
<organism evidence="4 5">
    <name type="scientific">Anaerobacterium chartisolvens</name>
    <dbReference type="NCBI Taxonomy" id="1297424"/>
    <lineage>
        <taxon>Bacteria</taxon>
        <taxon>Bacillati</taxon>
        <taxon>Bacillota</taxon>
        <taxon>Clostridia</taxon>
        <taxon>Eubacteriales</taxon>
        <taxon>Oscillospiraceae</taxon>
        <taxon>Anaerobacterium</taxon>
    </lineage>
</organism>